<feature type="transmembrane region" description="Helical" evidence="14">
    <location>
        <begin position="39"/>
        <end position="57"/>
    </location>
</feature>
<dbReference type="Gene3D" id="2.60.40.420">
    <property type="entry name" value="Cupredoxins - blue copper proteins"/>
    <property type="match status" value="2"/>
</dbReference>
<evidence type="ECO:0000256" key="1">
    <source>
        <dbReference type="ARBA" id="ARBA00001960"/>
    </source>
</evidence>
<evidence type="ECO:0000256" key="4">
    <source>
        <dbReference type="ARBA" id="ARBA00011233"/>
    </source>
</evidence>
<feature type="compositionally biased region" description="Basic and acidic residues" evidence="13">
    <location>
        <begin position="413"/>
        <end position="426"/>
    </location>
</feature>
<evidence type="ECO:0000256" key="11">
    <source>
        <dbReference type="ARBA" id="ARBA00049340"/>
    </source>
</evidence>
<dbReference type="FunFam" id="2.60.40.420:FF:000093">
    <property type="entry name" value="Copper-containing nitrite reductase"/>
    <property type="match status" value="1"/>
</dbReference>
<organism evidence="16 17">
    <name type="scientific">Candidatus Lloydbacteria bacterium RIFOXYC12_FULL_46_25</name>
    <dbReference type="NCBI Taxonomy" id="1798670"/>
    <lineage>
        <taxon>Bacteria</taxon>
        <taxon>Candidatus Lloydiibacteriota</taxon>
    </lineage>
</organism>
<keyword evidence="14" id="KW-1133">Transmembrane helix</keyword>
<dbReference type="InterPro" id="IPR045087">
    <property type="entry name" value="Cu-oxidase_fam"/>
</dbReference>
<dbReference type="PANTHER" id="PTHR11709:SF394">
    <property type="entry name" value="FI03373P-RELATED"/>
    <property type="match status" value="1"/>
</dbReference>
<evidence type="ECO:0000256" key="7">
    <source>
        <dbReference type="ARBA" id="ARBA00022723"/>
    </source>
</evidence>
<keyword evidence="14" id="KW-0812">Transmembrane</keyword>
<feature type="binding site" description="type 1 copper site" evidence="12">
    <location>
        <position position="218"/>
    </location>
    <ligand>
        <name>Cu cation</name>
        <dbReference type="ChEBI" id="CHEBI:23378"/>
        <label>1</label>
    </ligand>
</feature>
<dbReference type="EC" id="1.7.2.1" evidence="5"/>
<keyword evidence="8" id="KW-0677">Repeat</keyword>
<comment type="catalytic activity">
    <reaction evidence="11">
        <text>nitric oxide + Fe(III)-[cytochrome c] + H2O = Fe(II)-[cytochrome c] + nitrite + 2 H(+)</text>
        <dbReference type="Rhea" id="RHEA:15233"/>
        <dbReference type="Rhea" id="RHEA-COMP:10350"/>
        <dbReference type="Rhea" id="RHEA-COMP:14399"/>
        <dbReference type="ChEBI" id="CHEBI:15377"/>
        <dbReference type="ChEBI" id="CHEBI:15378"/>
        <dbReference type="ChEBI" id="CHEBI:16301"/>
        <dbReference type="ChEBI" id="CHEBI:16480"/>
        <dbReference type="ChEBI" id="CHEBI:29033"/>
        <dbReference type="ChEBI" id="CHEBI:29034"/>
        <dbReference type="EC" id="1.7.2.1"/>
    </reaction>
</comment>
<name>A0A1G2E4C8_9BACT</name>
<dbReference type="AlphaFoldDB" id="A0A1G2E4C8"/>
<keyword evidence="7 12" id="KW-0479">Metal-binding</keyword>
<feature type="transmembrane region" description="Helical" evidence="14">
    <location>
        <begin position="6"/>
        <end position="27"/>
    </location>
</feature>
<protein>
    <recommendedName>
        <fullName evidence="6">Copper-containing nitrite reductase</fullName>
        <ecNumber evidence="5">1.7.2.1</ecNumber>
    </recommendedName>
</protein>
<keyword evidence="9" id="KW-0560">Oxidoreductase</keyword>
<feature type="binding site" description="type 1 copper site" evidence="12">
    <location>
        <position position="183"/>
    </location>
    <ligand>
        <name>Cu cation</name>
        <dbReference type="ChEBI" id="CHEBI:23378"/>
        <label>1</label>
    </ligand>
</feature>
<gene>
    <name evidence="16" type="ORF">A2494_02955</name>
</gene>
<dbReference type="SUPFAM" id="SSF49503">
    <property type="entry name" value="Cupredoxins"/>
    <property type="match status" value="2"/>
</dbReference>
<evidence type="ECO:0000256" key="10">
    <source>
        <dbReference type="ARBA" id="ARBA00023008"/>
    </source>
</evidence>
<dbReference type="PRINTS" id="PR00695">
    <property type="entry name" value="CUNO2RDTASE"/>
</dbReference>
<evidence type="ECO:0000256" key="8">
    <source>
        <dbReference type="ARBA" id="ARBA00022737"/>
    </source>
</evidence>
<dbReference type="EMBL" id="MHLU01000012">
    <property type="protein sequence ID" value="OGZ20539.1"/>
    <property type="molecule type" value="Genomic_DNA"/>
</dbReference>
<comment type="subunit">
    <text evidence="4">Homotrimer.</text>
</comment>
<feature type="binding site" description="type 1 copper site" evidence="12">
    <location>
        <position position="219"/>
    </location>
    <ligand>
        <name>Cu cation</name>
        <dbReference type="ChEBI" id="CHEBI:23378"/>
        <label>1</label>
    </ligand>
</feature>
<dbReference type="InterPro" id="IPR011707">
    <property type="entry name" value="Cu-oxidase-like_N"/>
</dbReference>
<dbReference type="Proteomes" id="UP000178106">
    <property type="component" value="Unassembled WGS sequence"/>
</dbReference>
<feature type="region of interest" description="Disordered" evidence="13">
    <location>
        <begin position="404"/>
        <end position="426"/>
    </location>
</feature>
<evidence type="ECO:0000256" key="12">
    <source>
        <dbReference type="PIRSR" id="PIRSR601287-1"/>
    </source>
</evidence>
<dbReference type="InterPro" id="IPR001287">
    <property type="entry name" value="NO2-reductase_Cu"/>
</dbReference>
<evidence type="ECO:0000256" key="13">
    <source>
        <dbReference type="SAM" id="MobiDB-lite"/>
    </source>
</evidence>
<feature type="binding site" description="type 1 copper site" evidence="12">
    <location>
        <position position="178"/>
    </location>
    <ligand>
        <name>Cu cation</name>
        <dbReference type="ChEBI" id="CHEBI:23378"/>
        <label>1</label>
    </ligand>
</feature>
<dbReference type="GO" id="GO:0005507">
    <property type="term" value="F:copper ion binding"/>
    <property type="evidence" value="ECO:0007669"/>
    <property type="project" value="InterPro"/>
</dbReference>
<evidence type="ECO:0000256" key="14">
    <source>
        <dbReference type="SAM" id="Phobius"/>
    </source>
</evidence>
<proteinExistence type="inferred from homology"/>
<dbReference type="Pfam" id="PF07732">
    <property type="entry name" value="Cu-oxidase_3"/>
    <property type="match status" value="1"/>
</dbReference>
<feature type="binding site" description="type 1 copper site" evidence="12">
    <location>
        <position position="227"/>
    </location>
    <ligand>
        <name>Cu cation</name>
        <dbReference type="ChEBI" id="CHEBI:23378"/>
        <label>1</label>
    </ligand>
</feature>
<evidence type="ECO:0000256" key="6">
    <source>
        <dbReference type="ARBA" id="ARBA00017290"/>
    </source>
</evidence>
<evidence type="ECO:0000256" key="3">
    <source>
        <dbReference type="ARBA" id="ARBA00010609"/>
    </source>
</evidence>
<keyword evidence="14" id="KW-0472">Membrane</keyword>
<comment type="similarity">
    <text evidence="3">Belongs to the multicopper oxidase family.</text>
</comment>
<comment type="caution">
    <text evidence="16">The sequence shown here is derived from an EMBL/GenBank/DDBJ whole genome shotgun (WGS) entry which is preliminary data.</text>
</comment>
<dbReference type="CDD" id="cd04208">
    <property type="entry name" value="CuRO_2_CuNIR"/>
    <property type="match status" value="1"/>
</dbReference>
<dbReference type="GO" id="GO:0050421">
    <property type="term" value="F:nitrite reductase (NO-forming) activity"/>
    <property type="evidence" value="ECO:0007669"/>
    <property type="project" value="UniProtKB-EC"/>
</dbReference>
<evidence type="ECO:0000256" key="5">
    <source>
        <dbReference type="ARBA" id="ARBA00011882"/>
    </source>
</evidence>
<accession>A0A1G2E4C8</accession>
<dbReference type="NCBIfam" id="TIGR02376">
    <property type="entry name" value="Cu_nitrite_red"/>
    <property type="match status" value="1"/>
</dbReference>
<feature type="binding site" description="type 1 copper site" evidence="12">
    <location>
        <position position="374"/>
    </location>
    <ligand>
        <name>Cu cation</name>
        <dbReference type="ChEBI" id="CHEBI:23378"/>
        <label>1</label>
    </ligand>
</feature>
<sequence length="426" mass="46219">MFTYLILEIAAWMIGAVTAFYIVLHLLPHHVKAKKHLHTFRLPIVVLILALVLGIYSRQTYAPDFAMPAFMHTYSPGNASASLPYINIVKFFGSMSQFENVRDIGADPNSVPLPITRTENELVKIHLDVKEVISEIAPGIYSNYWTYNGIVPGPMLRVKEGDTVELSITNDPSSLHAHNIDLHAVTGPGGGASVTMVEPGETKAFKFKALNPGLYVYHCAAMNASMHNAHGQYGLILVEPKEGLPAVDKEFYLMQGELYTVGGLGKKGLTRFDTQAFLDGNPNYVTFNGRVESTPRMEVNVGDRVRIYVGNGGVGLISSFHIIGEIFDTVYPEGAMGEGSALHKNVQTTAVLPGGSSIVEFKAEVPGKLVAVDHALSRMNKGAWAVINVVGPANPEIFESLTPTAPASEEAADEAKKMDKMEMGGY</sequence>
<comment type="cofactor">
    <cofactor evidence="1 12">
        <name>Cu(+)</name>
        <dbReference type="ChEBI" id="CHEBI:49552"/>
    </cofactor>
</comment>
<evidence type="ECO:0000259" key="15">
    <source>
        <dbReference type="Pfam" id="PF07732"/>
    </source>
</evidence>
<dbReference type="CDD" id="cd11020">
    <property type="entry name" value="CuRO_1_CuNIR"/>
    <property type="match status" value="1"/>
</dbReference>
<evidence type="ECO:0000313" key="16">
    <source>
        <dbReference type="EMBL" id="OGZ20539.1"/>
    </source>
</evidence>
<keyword evidence="10 12" id="KW-0186">Copper</keyword>
<evidence type="ECO:0000256" key="9">
    <source>
        <dbReference type="ARBA" id="ARBA00023002"/>
    </source>
</evidence>
<comment type="cofactor">
    <cofactor evidence="2 12">
        <name>Cu(2+)</name>
        <dbReference type="ChEBI" id="CHEBI:29036"/>
    </cofactor>
</comment>
<feature type="domain" description="Plastocyanin-like" evidence="15">
    <location>
        <begin position="140"/>
        <end position="242"/>
    </location>
</feature>
<reference evidence="16 17" key="1">
    <citation type="journal article" date="2016" name="Nat. Commun.">
        <title>Thousands of microbial genomes shed light on interconnected biogeochemical processes in an aquifer system.</title>
        <authorList>
            <person name="Anantharaman K."/>
            <person name="Brown C.T."/>
            <person name="Hug L.A."/>
            <person name="Sharon I."/>
            <person name="Castelle C.J."/>
            <person name="Probst A.J."/>
            <person name="Thomas B.C."/>
            <person name="Singh A."/>
            <person name="Wilkins M.J."/>
            <person name="Karaoz U."/>
            <person name="Brodie E.L."/>
            <person name="Williams K.H."/>
            <person name="Hubbard S.S."/>
            <person name="Banfield J.F."/>
        </authorList>
    </citation>
    <scope>NUCLEOTIDE SEQUENCE [LARGE SCALE GENOMIC DNA]</scope>
</reference>
<evidence type="ECO:0000256" key="2">
    <source>
        <dbReference type="ARBA" id="ARBA00001973"/>
    </source>
</evidence>
<dbReference type="InterPro" id="IPR008972">
    <property type="entry name" value="Cupredoxin"/>
</dbReference>
<dbReference type="PANTHER" id="PTHR11709">
    <property type="entry name" value="MULTI-COPPER OXIDASE"/>
    <property type="match status" value="1"/>
</dbReference>
<evidence type="ECO:0000313" key="17">
    <source>
        <dbReference type="Proteomes" id="UP000178106"/>
    </source>
</evidence>